<accession>A0AC35G0Z8</accession>
<protein>
    <submittedName>
        <fullName evidence="2">Uncharacterized protein</fullName>
    </submittedName>
</protein>
<organism evidence="1 2">
    <name type="scientific">Panagrolaimus sp. PS1159</name>
    <dbReference type="NCBI Taxonomy" id="55785"/>
    <lineage>
        <taxon>Eukaryota</taxon>
        <taxon>Metazoa</taxon>
        <taxon>Ecdysozoa</taxon>
        <taxon>Nematoda</taxon>
        <taxon>Chromadorea</taxon>
        <taxon>Rhabditida</taxon>
        <taxon>Tylenchina</taxon>
        <taxon>Panagrolaimomorpha</taxon>
        <taxon>Panagrolaimoidea</taxon>
        <taxon>Panagrolaimidae</taxon>
        <taxon>Panagrolaimus</taxon>
    </lineage>
</organism>
<dbReference type="Proteomes" id="UP000887580">
    <property type="component" value="Unplaced"/>
</dbReference>
<evidence type="ECO:0000313" key="2">
    <source>
        <dbReference type="WBParaSite" id="PS1159_v2.g2289.t1"/>
    </source>
</evidence>
<evidence type="ECO:0000313" key="1">
    <source>
        <dbReference type="Proteomes" id="UP000887580"/>
    </source>
</evidence>
<dbReference type="WBParaSite" id="PS1159_v2.g2289.t1">
    <property type="protein sequence ID" value="PS1159_v2.g2289.t1"/>
    <property type="gene ID" value="PS1159_v2.g2289"/>
</dbReference>
<proteinExistence type="predicted"/>
<name>A0AC35G0Z8_9BILA</name>
<sequence length="612" mass="70348">MERTAIDDDTTILDELIPIEGSGSGYELNDYYLDDDPDAFDPPAHYRLDKYLSTNYNPRVMPRRYVNETVDVSVKIEVYQIIEVNEPQQYMVLNAWIVERWYDDLLYWNPARFGGLSQISLPKDSCWIPDTTIYNSLIMDEAESKRLINVKITTIPKKKTALVELLYPTLYKISCLLDLTFFPFDIQACKMTMGSWTHDNRAINYFPYNGSNKPAISTKHCLSNEEWNIVGTKVIRSEVKFDCCKNNYTLLDFYIHIQRKPLFYLVNLIAPTGIITLIAIVGFFSSPTVNDVREEKMTLGITTLLSMSILLFMISDKMPSMGSSVPLIGSCHFEKNGWFYASNMTLIGTATLAASIVIYTQKKGIVGHRPSRSTMKWARRVGKMLLIKMPLLMLQAYALKAKQEKMKKQESQRKMSVWQRWQKIGKELRKPPTGANASLMEENSPSRKTTTEMNPRDLIKLKKQRFKRRSITELTLGSINSEAMRYADEEQQSSEEDKSFNESNNVNGSIGGMEHQHFSNSRTTSFSSPHQIHHINKTYFLDNNNEYFNGEGLIDLQNLTALQKRNLAQIEWDWIAAVIERGFLILFLILFFCCAIGVLIIGAYYCFFATID</sequence>
<reference evidence="2" key="1">
    <citation type="submission" date="2022-11" db="UniProtKB">
        <authorList>
            <consortium name="WormBaseParasite"/>
        </authorList>
    </citation>
    <scope>IDENTIFICATION</scope>
</reference>